<organism evidence="1 2">
    <name type="scientific">Dentiscutata erythropus</name>
    <dbReference type="NCBI Taxonomy" id="1348616"/>
    <lineage>
        <taxon>Eukaryota</taxon>
        <taxon>Fungi</taxon>
        <taxon>Fungi incertae sedis</taxon>
        <taxon>Mucoromycota</taxon>
        <taxon>Glomeromycotina</taxon>
        <taxon>Glomeromycetes</taxon>
        <taxon>Diversisporales</taxon>
        <taxon>Gigasporaceae</taxon>
        <taxon>Dentiscutata</taxon>
    </lineage>
</organism>
<keyword evidence="2" id="KW-1185">Reference proteome</keyword>
<dbReference type="EMBL" id="CAJVPY010065074">
    <property type="protein sequence ID" value="CAG8824592.1"/>
    <property type="molecule type" value="Genomic_DNA"/>
</dbReference>
<accession>A0A9N9PK97</accession>
<evidence type="ECO:0000313" key="2">
    <source>
        <dbReference type="Proteomes" id="UP000789405"/>
    </source>
</evidence>
<feature type="non-terminal residue" evidence="1">
    <location>
        <position position="108"/>
    </location>
</feature>
<reference evidence="1" key="1">
    <citation type="submission" date="2021-06" db="EMBL/GenBank/DDBJ databases">
        <authorList>
            <person name="Kallberg Y."/>
            <person name="Tangrot J."/>
            <person name="Rosling A."/>
        </authorList>
    </citation>
    <scope>NUCLEOTIDE SEQUENCE</scope>
    <source>
        <strain evidence="1">MA453B</strain>
    </source>
</reference>
<protein>
    <submittedName>
        <fullName evidence="1">8892_t:CDS:1</fullName>
    </submittedName>
</protein>
<evidence type="ECO:0000313" key="1">
    <source>
        <dbReference type="EMBL" id="CAG8824592.1"/>
    </source>
</evidence>
<proteinExistence type="predicted"/>
<dbReference type="OrthoDB" id="10354182at2759"/>
<comment type="caution">
    <text evidence="1">The sequence shown here is derived from an EMBL/GenBank/DDBJ whole genome shotgun (WGS) entry which is preliminary data.</text>
</comment>
<gene>
    <name evidence="1" type="ORF">DERYTH_LOCUS27727</name>
</gene>
<feature type="non-terminal residue" evidence="1">
    <location>
        <position position="1"/>
    </location>
</feature>
<dbReference type="AlphaFoldDB" id="A0A9N9PK97"/>
<sequence length="108" mass="12723">LALETKEQKVGSSRYYFIIENELKYLRGSIVALKRDMDRLRWEIRIIDNQFSNIFKEDTYKSVNTFHNISSEDVEHRSFASSETELSDDMEILTCTSKKKHVSKDLDP</sequence>
<dbReference type="Proteomes" id="UP000789405">
    <property type="component" value="Unassembled WGS sequence"/>
</dbReference>
<name>A0A9N9PK97_9GLOM</name>